<evidence type="ECO:0000313" key="2">
    <source>
        <dbReference type="Proteomes" id="UP000033740"/>
    </source>
</evidence>
<comment type="caution">
    <text evidence="1">The sequence shown here is derived from an EMBL/GenBank/DDBJ whole genome shotgun (WGS) entry which is preliminary data.</text>
</comment>
<accession>A0A0F0LT86</accession>
<gene>
    <name evidence="1" type="ORF">RS86_00471</name>
</gene>
<proteinExistence type="predicted"/>
<name>A0A0F0LT86_9MICO</name>
<keyword evidence="2" id="KW-1185">Reference proteome</keyword>
<dbReference type="RefSeq" id="WP_052680018.1">
    <property type="nucleotide sequence ID" value="NZ_JYIX01000023.1"/>
</dbReference>
<dbReference type="SUPFAM" id="SSF143100">
    <property type="entry name" value="TTHA1013/TTHA0281-like"/>
    <property type="match status" value="1"/>
</dbReference>
<dbReference type="PATRIC" id="fig|582680.6.peg.483"/>
<sequence length="60" mass="6809">MKTYEVTINREGKWWMVSIPEIDGITQARTVREAHDVAKDYIAITLDVPVDSFDVQIDGA</sequence>
<dbReference type="Gene3D" id="3.30.160.250">
    <property type="match status" value="1"/>
</dbReference>
<dbReference type="EMBL" id="JYIX01000023">
    <property type="protein sequence ID" value="KJL35475.1"/>
    <property type="molecule type" value="Genomic_DNA"/>
</dbReference>
<dbReference type="AlphaFoldDB" id="A0A0F0LT86"/>
<reference evidence="1 2" key="1">
    <citation type="submission" date="2015-02" db="EMBL/GenBank/DDBJ databases">
        <title>Draft genome sequences of ten Microbacterium spp. with emphasis on heavy metal contaminated environments.</title>
        <authorList>
            <person name="Corretto E."/>
        </authorList>
    </citation>
    <scope>NUCLEOTIDE SEQUENCE [LARGE SCALE GENOMIC DNA]</scope>
    <source>
        <strain evidence="1 2">ARN176</strain>
    </source>
</reference>
<evidence type="ECO:0008006" key="3">
    <source>
        <dbReference type="Google" id="ProtNLM"/>
    </source>
</evidence>
<protein>
    <recommendedName>
        <fullName evidence="3">HicB family protein</fullName>
    </recommendedName>
</protein>
<organism evidence="1 2">
    <name type="scientific">Microbacterium azadirachtae</name>
    <dbReference type="NCBI Taxonomy" id="582680"/>
    <lineage>
        <taxon>Bacteria</taxon>
        <taxon>Bacillati</taxon>
        <taxon>Actinomycetota</taxon>
        <taxon>Actinomycetes</taxon>
        <taxon>Micrococcales</taxon>
        <taxon>Microbacteriaceae</taxon>
        <taxon>Microbacterium</taxon>
    </lineage>
</organism>
<evidence type="ECO:0000313" key="1">
    <source>
        <dbReference type="EMBL" id="KJL35475.1"/>
    </source>
</evidence>
<dbReference type="InterPro" id="IPR035069">
    <property type="entry name" value="TTHA1013/TTHA0281-like"/>
</dbReference>
<dbReference type="Proteomes" id="UP000033740">
    <property type="component" value="Unassembled WGS sequence"/>
</dbReference>